<keyword evidence="8" id="KW-1185">Reference proteome</keyword>
<evidence type="ECO:0000256" key="3">
    <source>
        <dbReference type="ARBA" id="ARBA00023002"/>
    </source>
</evidence>
<dbReference type="Proteomes" id="UP000320672">
    <property type="component" value="Chromosome"/>
</dbReference>
<proteinExistence type="inferred from homology"/>
<keyword evidence="2" id="KW-0521">NADP</keyword>
<dbReference type="InterPro" id="IPR044148">
    <property type="entry name" value="ALDH_GabD1-like"/>
</dbReference>
<evidence type="ECO:0000256" key="2">
    <source>
        <dbReference type="ARBA" id="ARBA00022857"/>
    </source>
</evidence>
<dbReference type="KEGG" id="rml:FF011L_29140"/>
<dbReference type="PANTHER" id="PTHR43217">
    <property type="entry name" value="SUCCINATE SEMIALDEHYDE DEHYDROGENASE [NAD(P)+] SAD"/>
    <property type="match status" value="1"/>
</dbReference>
<evidence type="ECO:0000313" key="7">
    <source>
        <dbReference type="EMBL" id="QDS94136.1"/>
    </source>
</evidence>
<dbReference type="GO" id="GO:0004030">
    <property type="term" value="F:aldehyde dehydrogenase [NAD(P)+] activity"/>
    <property type="evidence" value="ECO:0007669"/>
    <property type="project" value="InterPro"/>
</dbReference>
<dbReference type="EC" id="1.2.1.79" evidence="7"/>
<sequence length="487" mass="52921">MTAVFGDVWFAVLSKLSHYLPLDILQWSQKMPITSINPATNETLQTFTSLSKDESLNAVATAGEAYQSWRKTSFAERKKVLLAFATELRKRSDEFARLITLDMGKRISESRREIEYCAEISDFYANGAETFLADQPMEDVDANAYIRKEPIGVLLGVMPWNFPFYQVVRFAAPNIMAGNAVMLKHASSVPQCAQAIAELFDECGLPKGVYTNLFIPSEFVETVVADSRVQGVSLTGSEKAGAAVAALAGKNLKRSVLELGGNDPFIVLEDADIPKTAELAVKGRVVNAGQSCVASKRFIVVESVADEFLTAFKEGMSKLKIGDPMDEDTTLAPLSSEEAAVKLLQQVQSSIDAGATVLLGGDRPDCEGAYFNATILTDVTPDMPTFDQELFGPVATVYVVKDEAAAIELANRSSYGLGGSVYTKDIQRGQRVAEQIETGMMFVNQPTRSQAELPFGGVKNSGYGRELSSLGIQEFINKKLIHLGPKT</sequence>
<dbReference type="Pfam" id="PF00171">
    <property type="entry name" value="Aldedh"/>
    <property type="match status" value="1"/>
</dbReference>
<dbReference type="InterPro" id="IPR016161">
    <property type="entry name" value="Ald_DH/histidinol_DH"/>
</dbReference>
<dbReference type="InterPro" id="IPR016160">
    <property type="entry name" value="Ald_DH_CS_CYS"/>
</dbReference>
<dbReference type="InterPro" id="IPR016162">
    <property type="entry name" value="Ald_DH_N"/>
</dbReference>
<evidence type="ECO:0000256" key="5">
    <source>
        <dbReference type="RuleBase" id="RU003345"/>
    </source>
</evidence>
<dbReference type="FunFam" id="3.40.605.10:FF:000012">
    <property type="entry name" value="NAD-dependent succinate-semialdehyde dehydrogenase"/>
    <property type="match status" value="1"/>
</dbReference>
<feature type="domain" description="Aldehyde dehydrogenase" evidence="6">
    <location>
        <begin position="31"/>
        <end position="480"/>
    </location>
</feature>
<name>A0A517MGY2_9BACT</name>
<dbReference type="Gene3D" id="3.40.309.10">
    <property type="entry name" value="Aldehyde Dehydrogenase, Chain A, domain 2"/>
    <property type="match status" value="1"/>
</dbReference>
<gene>
    <name evidence="7" type="primary">gabD1</name>
    <name evidence="7" type="ORF">FF011L_29140</name>
</gene>
<dbReference type="InterPro" id="IPR029510">
    <property type="entry name" value="Ald_DH_CS_GLU"/>
</dbReference>
<dbReference type="GO" id="GO:0036243">
    <property type="term" value="F:succinate-semialdehyde dehydrogenase (NADP+) activity"/>
    <property type="evidence" value="ECO:0007669"/>
    <property type="project" value="UniProtKB-EC"/>
</dbReference>
<dbReference type="InterPro" id="IPR016163">
    <property type="entry name" value="Ald_DH_C"/>
</dbReference>
<evidence type="ECO:0000313" key="8">
    <source>
        <dbReference type="Proteomes" id="UP000320672"/>
    </source>
</evidence>
<organism evidence="7 8">
    <name type="scientific">Roseimaritima multifibrata</name>
    <dbReference type="NCBI Taxonomy" id="1930274"/>
    <lineage>
        <taxon>Bacteria</taxon>
        <taxon>Pseudomonadati</taxon>
        <taxon>Planctomycetota</taxon>
        <taxon>Planctomycetia</taxon>
        <taxon>Pirellulales</taxon>
        <taxon>Pirellulaceae</taxon>
        <taxon>Roseimaritima</taxon>
    </lineage>
</organism>
<dbReference type="AlphaFoldDB" id="A0A517MGY2"/>
<reference evidence="7 8" key="1">
    <citation type="submission" date="2019-02" db="EMBL/GenBank/DDBJ databases">
        <title>Deep-cultivation of Planctomycetes and their phenomic and genomic characterization uncovers novel biology.</title>
        <authorList>
            <person name="Wiegand S."/>
            <person name="Jogler M."/>
            <person name="Boedeker C."/>
            <person name="Pinto D."/>
            <person name="Vollmers J."/>
            <person name="Rivas-Marin E."/>
            <person name="Kohn T."/>
            <person name="Peeters S.H."/>
            <person name="Heuer A."/>
            <person name="Rast P."/>
            <person name="Oberbeckmann S."/>
            <person name="Bunk B."/>
            <person name="Jeske O."/>
            <person name="Meyerdierks A."/>
            <person name="Storesund J.E."/>
            <person name="Kallscheuer N."/>
            <person name="Luecker S."/>
            <person name="Lage O.M."/>
            <person name="Pohl T."/>
            <person name="Merkel B.J."/>
            <person name="Hornburger P."/>
            <person name="Mueller R.-W."/>
            <person name="Bruemmer F."/>
            <person name="Labrenz M."/>
            <person name="Spormann A.M."/>
            <person name="Op den Camp H."/>
            <person name="Overmann J."/>
            <person name="Amann R."/>
            <person name="Jetten M.S.M."/>
            <person name="Mascher T."/>
            <person name="Medema M.H."/>
            <person name="Devos D.P."/>
            <person name="Kaster A.-K."/>
            <person name="Ovreas L."/>
            <person name="Rohde M."/>
            <person name="Galperin M.Y."/>
            <person name="Jogler C."/>
        </authorList>
    </citation>
    <scope>NUCLEOTIDE SEQUENCE [LARGE SCALE GENOMIC DNA]</scope>
    <source>
        <strain evidence="7 8">FF011L</strain>
    </source>
</reference>
<dbReference type="InterPro" id="IPR015590">
    <property type="entry name" value="Aldehyde_DH_dom"/>
</dbReference>
<keyword evidence="3 5" id="KW-0560">Oxidoreductase</keyword>
<dbReference type="PANTHER" id="PTHR43217:SF2">
    <property type="entry name" value="SUCCINATE-SEMIALDEHYDE DEHYDROGENASE [NADP(+)]"/>
    <property type="match status" value="1"/>
</dbReference>
<dbReference type="EMBL" id="CP036262">
    <property type="protein sequence ID" value="QDS94136.1"/>
    <property type="molecule type" value="Genomic_DNA"/>
</dbReference>
<evidence type="ECO:0000256" key="1">
    <source>
        <dbReference type="ARBA" id="ARBA00009986"/>
    </source>
</evidence>
<dbReference type="PROSITE" id="PS00070">
    <property type="entry name" value="ALDEHYDE_DEHYDR_CYS"/>
    <property type="match status" value="1"/>
</dbReference>
<evidence type="ECO:0000259" key="6">
    <source>
        <dbReference type="Pfam" id="PF00171"/>
    </source>
</evidence>
<dbReference type="PROSITE" id="PS00687">
    <property type="entry name" value="ALDEHYDE_DEHYDR_GLU"/>
    <property type="match status" value="1"/>
</dbReference>
<dbReference type="CDD" id="cd07100">
    <property type="entry name" value="ALDH_SSADH1_GabD1"/>
    <property type="match status" value="1"/>
</dbReference>
<feature type="active site" evidence="4">
    <location>
        <position position="258"/>
    </location>
</feature>
<dbReference type="InterPro" id="IPR047110">
    <property type="entry name" value="GABD/Sad-like"/>
</dbReference>
<accession>A0A517MGY2</accession>
<protein>
    <submittedName>
        <fullName evidence="7">Succinate-semialdehyde dehydrogenase [NADP(+)] 1</fullName>
        <ecNumber evidence="7">1.2.1.79</ecNumber>
    </submittedName>
</protein>
<evidence type="ECO:0000256" key="4">
    <source>
        <dbReference type="PROSITE-ProRule" id="PRU10007"/>
    </source>
</evidence>
<dbReference type="Gene3D" id="3.40.605.10">
    <property type="entry name" value="Aldehyde Dehydrogenase, Chain A, domain 1"/>
    <property type="match status" value="1"/>
</dbReference>
<comment type="similarity">
    <text evidence="1 5">Belongs to the aldehyde dehydrogenase family.</text>
</comment>
<dbReference type="FunFam" id="3.40.309.10:FF:000009">
    <property type="entry name" value="Aldehyde dehydrogenase A"/>
    <property type="match status" value="1"/>
</dbReference>
<dbReference type="GO" id="GO:0004777">
    <property type="term" value="F:succinate-semialdehyde dehydrogenase (NAD+) activity"/>
    <property type="evidence" value="ECO:0007669"/>
    <property type="project" value="TreeGrafter"/>
</dbReference>
<dbReference type="SUPFAM" id="SSF53720">
    <property type="entry name" value="ALDH-like"/>
    <property type="match status" value="1"/>
</dbReference>